<accession>A0A7M7K3T5</accession>
<dbReference type="GeneID" id="111248675"/>
<keyword evidence="7" id="KW-0539">Nucleus</keyword>
<evidence type="ECO:0000256" key="6">
    <source>
        <dbReference type="ARBA" id="ARBA00023163"/>
    </source>
</evidence>
<evidence type="ECO:0000256" key="2">
    <source>
        <dbReference type="ARBA" id="ARBA00022517"/>
    </source>
</evidence>
<dbReference type="InterPro" id="IPR001680">
    <property type="entry name" value="WD40_rpt"/>
</dbReference>
<evidence type="ECO:0000259" key="9">
    <source>
        <dbReference type="Pfam" id="PF23769"/>
    </source>
</evidence>
<feature type="domain" description="WD repeat-containing protein 75 second beta-propeller" evidence="9">
    <location>
        <begin position="362"/>
        <end position="682"/>
    </location>
</feature>
<sequence>MKIQDKELTSPEDVVCTGRCGVALCDRRGLISHDANTLYVPSGSCIRVFSLGSGEPIRTLDFHEAFVIALCPSPLNRVHVLSCSVDGVVARWDSTDYALISKDRIVEDNRKVQVFLANQESPWCVYVTHEKIDNRPKNALWLRSLTLEEPLRQLSSTCSSNINLFGIAASSDLVTWIDNDHQLRVVRCSSPATIVLIRRGRGRPVCVAVHPTDELVAVGDQDGAIFIHAGPFFQPSAPNKDRKKQLGGAPAMKLHWHSMPVADIHMSGNFLYSVGAEGVLVRWDLESDERQFLPRLGMPIRQLAVAQNEKYVVCGHSDNTITVIQAPNTVHRVIQGLVQRNFTGGGNVAGIDPFDSLMIFEACKRQLVLSGRPGQLQFYSLEHNRQACVLDVTGENLATDFKLQYELKKGINSEVLLADFAPDGRYLATIEYKTALSTTCKLKFWHWNNERGELEANTTVLMPHLRQRPRSLRMGLREGCYFCVSSGERSFKLWTIVRGDSEDQLFWQCVDERSYRQMACRALAISEDHSILAASFGHMVTLWHINLATGRGQKPDSLDNEGDLCLIGELCLRGNMQEINKLEFGRGDCNTILLSVSGRSVTAWDLLSLDRLWSAQVAVKQILPDPNSSHMAALITKTSRIPSLLVVFRPDKIIEAPIAQVPLEQDDQIRCAVWVPLSHEKGNVQKGRMGCPQDVSWQTKSTLLAMGRRDKLFHFVRKENVRQNSGDNSNLALPQSVDTLLTPFGAHLSSSLALKGTREGQTFSGPAVKRDSIDLGRASQHAVDHLLQIPTHVMPSASVLAESFIKAIWLDEDDHLERRSKNNLFSNRMDNTDNIVNSDDDSDSSGAGKSKKTRIANTHSAAESDLGVSEMHKCELRAEKIRLPKIKDYRWIQWLIRLKPGDESNSVKNGLQN</sequence>
<dbReference type="SMART" id="SM00320">
    <property type="entry name" value="WD40"/>
    <property type="match status" value="5"/>
</dbReference>
<dbReference type="EnsemblMetazoa" id="XM_022801405">
    <property type="protein sequence ID" value="XP_022657140"/>
    <property type="gene ID" value="LOC111248675"/>
</dbReference>
<dbReference type="Gene3D" id="2.130.10.10">
    <property type="entry name" value="YVTN repeat-like/Quinoprotein amine dehydrogenase"/>
    <property type="match status" value="3"/>
</dbReference>
<evidence type="ECO:0000313" key="11">
    <source>
        <dbReference type="Proteomes" id="UP000594260"/>
    </source>
</evidence>
<feature type="region of interest" description="Disordered" evidence="8">
    <location>
        <begin position="825"/>
        <end position="859"/>
    </location>
</feature>
<dbReference type="GO" id="GO:0032040">
    <property type="term" value="C:small-subunit processome"/>
    <property type="evidence" value="ECO:0007669"/>
    <property type="project" value="InterPro"/>
</dbReference>
<dbReference type="SUPFAM" id="SSF50978">
    <property type="entry name" value="WD40 repeat-like"/>
    <property type="match status" value="1"/>
</dbReference>
<evidence type="ECO:0000256" key="8">
    <source>
        <dbReference type="SAM" id="MobiDB-lite"/>
    </source>
</evidence>
<feature type="compositionally biased region" description="Polar residues" evidence="8">
    <location>
        <begin position="825"/>
        <end position="837"/>
    </location>
</feature>
<dbReference type="FunCoup" id="A0A7M7K3T5">
    <property type="interactions" value="881"/>
</dbReference>
<evidence type="ECO:0000256" key="4">
    <source>
        <dbReference type="ARBA" id="ARBA00022574"/>
    </source>
</evidence>
<dbReference type="OrthoDB" id="4096at2759"/>
<keyword evidence="4" id="KW-0853">WD repeat</keyword>
<keyword evidence="3" id="KW-0698">rRNA processing</keyword>
<proteinExistence type="predicted"/>
<keyword evidence="6" id="KW-0804">Transcription</keyword>
<evidence type="ECO:0000256" key="3">
    <source>
        <dbReference type="ARBA" id="ARBA00022552"/>
    </source>
</evidence>
<evidence type="ECO:0000256" key="1">
    <source>
        <dbReference type="ARBA" id="ARBA00004604"/>
    </source>
</evidence>
<dbReference type="Pfam" id="PF23769">
    <property type="entry name" value="Beta-prop_WDR75_2nd"/>
    <property type="match status" value="1"/>
</dbReference>
<dbReference type="PANTHER" id="PTHR44215">
    <property type="entry name" value="WD REPEAT-CONTAINING PROTEIN 75"/>
    <property type="match status" value="1"/>
</dbReference>
<keyword evidence="11" id="KW-1185">Reference proteome</keyword>
<reference evidence="10" key="1">
    <citation type="submission" date="2021-01" db="UniProtKB">
        <authorList>
            <consortium name="EnsemblMetazoa"/>
        </authorList>
    </citation>
    <scope>IDENTIFICATION</scope>
</reference>
<dbReference type="SUPFAM" id="SSF50998">
    <property type="entry name" value="Quinoprotein alcohol dehydrogenase-like"/>
    <property type="match status" value="1"/>
</dbReference>
<dbReference type="KEGG" id="vde:111248675"/>
<comment type="subcellular location">
    <subcellularLocation>
        <location evidence="1">Nucleus</location>
        <location evidence="1">Nucleolus</location>
    </subcellularLocation>
</comment>
<dbReference type="OMA" id="WILNTRI"/>
<dbReference type="InParanoid" id="A0A7M7K3T5"/>
<dbReference type="InterPro" id="IPR036322">
    <property type="entry name" value="WD40_repeat_dom_sf"/>
</dbReference>
<dbReference type="Pfam" id="PF00400">
    <property type="entry name" value="WD40"/>
    <property type="match status" value="1"/>
</dbReference>
<dbReference type="PANTHER" id="PTHR44215:SF1">
    <property type="entry name" value="WD REPEAT-CONTAINING PROTEIN 75"/>
    <property type="match status" value="1"/>
</dbReference>
<dbReference type="GO" id="GO:2000234">
    <property type="term" value="P:positive regulation of rRNA processing"/>
    <property type="evidence" value="ECO:0007669"/>
    <property type="project" value="TreeGrafter"/>
</dbReference>
<dbReference type="InterPro" id="IPR011047">
    <property type="entry name" value="Quinoprotein_ADH-like_sf"/>
</dbReference>
<evidence type="ECO:0000313" key="10">
    <source>
        <dbReference type="EnsemblMetazoa" id="XP_022657140"/>
    </source>
</evidence>
<evidence type="ECO:0000256" key="7">
    <source>
        <dbReference type="ARBA" id="ARBA00023242"/>
    </source>
</evidence>
<dbReference type="GO" id="GO:0045943">
    <property type="term" value="P:positive regulation of transcription by RNA polymerase I"/>
    <property type="evidence" value="ECO:0007669"/>
    <property type="project" value="InterPro"/>
</dbReference>
<keyword evidence="2" id="KW-0690">Ribosome biogenesis</keyword>
<evidence type="ECO:0000256" key="5">
    <source>
        <dbReference type="ARBA" id="ARBA00022737"/>
    </source>
</evidence>
<dbReference type="InterPro" id="IPR015943">
    <property type="entry name" value="WD40/YVTN_repeat-like_dom_sf"/>
</dbReference>
<dbReference type="InterPro" id="IPR057644">
    <property type="entry name" value="Beta-prop_WDR75_2nd"/>
</dbReference>
<keyword evidence="5" id="KW-0677">Repeat</keyword>
<organism evidence="10 11">
    <name type="scientific">Varroa destructor</name>
    <name type="common">Honeybee mite</name>
    <dbReference type="NCBI Taxonomy" id="109461"/>
    <lineage>
        <taxon>Eukaryota</taxon>
        <taxon>Metazoa</taxon>
        <taxon>Ecdysozoa</taxon>
        <taxon>Arthropoda</taxon>
        <taxon>Chelicerata</taxon>
        <taxon>Arachnida</taxon>
        <taxon>Acari</taxon>
        <taxon>Parasitiformes</taxon>
        <taxon>Mesostigmata</taxon>
        <taxon>Gamasina</taxon>
        <taxon>Dermanyssoidea</taxon>
        <taxon>Varroidae</taxon>
        <taxon>Varroa</taxon>
    </lineage>
</organism>
<dbReference type="GO" id="GO:0003723">
    <property type="term" value="F:RNA binding"/>
    <property type="evidence" value="ECO:0007669"/>
    <property type="project" value="InterPro"/>
</dbReference>
<dbReference type="InterPro" id="IPR053826">
    <property type="entry name" value="WDR75"/>
</dbReference>
<dbReference type="Pfam" id="PF23869">
    <property type="entry name" value="Beta-prop_WDR75_1st"/>
    <property type="match status" value="1"/>
</dbReference>
<protein>
    <recommendedName>
        <fullName evidence="9">WD repeat-containing protein 75 second beta-propeller domain-containing protein</fullName>
    </recommendedName>
</protein>
<dbReference type="GO" id="GO:0006364">
    <property type="term" value="P:rRNA processing"/>
    <property type="evidence" value="ECO:0007669"/>
    <property type="project" value="UniProtKB-KW"/>
</dbReference>
<dbReference type="AlphaFoldDB" id="A0A7M7K3T5"/>
<dbReference type="Proteomes" id="UP000594260">
    <property type="component" value="Unplaced"/>
</dbReference>
<name>A0A7M7K3T5_VARDE</name>
<dbReference type="RefSeq" id="XP_022657140.1">
    <property type="nucleotide sequence ID" value="XM_022801405.1"/>
</dbReference>